<keyword evidence="5 9" id="KW-0798">TonB box</keyword>
<evidence type="ECO:0000256" key="5">
    <source>
        <dbReference type="ARBA" id="ARBA00023077"/>
    </source>
</evidence>
<protein>
    <submittedName>
        <fullName evidence="13">TonB-dependent receptor</fullName>
    </submittedName>
</protein>
<keyword evidence="7 8" id="KW-0998">Cell outer membrane</keyword>
<dbReference type="InterPro" id="IPR039426">
    <property type="entry name" value="TonB-dep_rcpt-like"/>
</dbReference>
<keyword evidence="4 8" id="KW-0812">Transmembrane</keyword>
<dbReference type="EMBL" id="JACLAW010000005">
    <property type="protein sequence ID" value="MBC2665425.1"/>
    <property type="molecule type" value="Genomic_DNA"/>
</dbReference>
<keyword evidence="10" id="KW-0732">Signal</keyword>
<evidence type="ECO:0000256" key="4">
    <source>
        <dbReference type="ARBA" id="ARBA00022692"/>
    </source>
</evidence>
<keyword evidence="13" id="KW-0675">Receptor</keyword>
<sequence>MAISSFTTLNGSRIALAVALLSPAPVLAQATPATPAAEAADEVPAAEIVVTGSRLRGEAPVGSTVTTIGTADLASSGRVTIDRAIKELPQVFDLGVSENSRGQSGGSGNIVYGNSINLRGIGPNATLIIIDGHRVTNNSRSVDPSVLPTLGVERVEIVADGASAIYGSDAVAGVVNLIPRRSLNGIEAFARGGISGDGNYHEYSAGVAVGKKFERGQVMVAYEHVEKSSLNGSDRSFFTSNQTAMGGNDYSVTRCNPGTLKVQSTYATGGTTIGTFAIPAGGATSGSQLTAGSNKCDDLQGQDLIPQQKYDSVNGTFTYELTDWLTFFADGFYSNRQFRRNPAYASASLIVPSTNPWFVAPTGVTLPDCPATSGVAAGTKCVTVDYNFAKDAPRNTSFGWGESWQITPGIRVKLPHDWQFEALVSKGKTRDNSLSFGGINNSAVTAALRSTSTATAFDPFGLNRTSAALIPSLFNQISINPTIGHFTGYEARINGKLFDLPGGGVKLAAGYEGQEFNVYLGRATGNPGTPIAFTNPGRRVDSAYAELLIPIFGASNATAGFQKLEIDAAVRYDRYSDVGKTTNPKIGVSWMPVSGLTLRGSYGTSFRAPTLPQIYGNTSQLFVQTYQNPAGGTIIGVARSGGNLNLKPETATTWSVGADWEPLPRLRLSTTYFNVDYKNQVVALLSDLAVLSRLSQYDGTGLILQGQAAADAVAALSGLVVSGTLPTPVTLFVDGRSQNLGRSITRGIDFSANYSIPTDKAGTFGLSVSGTYLTTYKTKQTPTAPYVNQLNQIFQPLRFKMRAALTWDKGPFSAGIRATHINGYLNNAVTVPQPVKSYTPVDLNLSWKTGEDHQLIFGLEVRNMFNVKPPYVNLAPSSNGSGGYDATTTDPIGRLFAASARIKW</sequence>
<evidence type="ECO:0000256" key="7">
    <source>
        <dbReference type="ARBA" id="ARBA00023237"/>
    </source>
</evidence>
<reference evidence="13 14" key="1">
    <citation type="submission" date="2020-08" db="EMBL/GenBank/DDBJ databases">
        <title>The genome sequence of type strain Novosphingobium flavum NBRC 111647.</title>
        <authorList>
            <person name="Liu Y."/>
        </authorList>
    </citation>
    <scope>NUCLEOTIDE SEQUENCE [LARGE SCALE GENOMIC DNA]</scope>
    <source>
        <strain evidence="13 14">NBRC 111647</strain>
    </source>
</reference>
<dbReference type="Pfam" id="PF07715">
    <property type="entry name" value="Plug"/>
    <property type="match status" value="1"/>
</dbReference>
<dbReference type="PANTHER" id="PTHR47234">
    <property type="match status" value="1"/>
</dbReference>
<feature type="chain" id="PRO_5031479104" evidence="10">
    <location>
        <begin position="29"/>
        <end position="904"/>
    </location>
</feature>
<dbReference type="Pfam" id="PF00593">
    <property type="entry name" value="TonB_dep_Rec_b-barrel"/>
    <property type="match status" value="1"/>
</dbReference>
<dbReference type="Proteomes" id="UP000566813">
    <property type="component" value="Unassembled WGS sequence"/>
</dbReference>
<evidence type="ECO:0000256" key="8">
    <source>
        <dbReference type="PROSITE-ProRule" id="PRU01360"/>
    </source>
</evidence>
<dbReference type="PROSITE" id="PS52016">
    <property type="entry name" value="TONB_DEPENDENT_REC_3"/>
    <property type="match status" value="1"/>
</dbReference>
<evidence type="ECO:0000259" key="11">
    <source>
        <dbReference type="Pfam" id="PF00593"/>
    </source>
</evidence>
<evidence type="ECO:0000256" key="9">
    <source>
        <dbReference type="RuleBase" id="RU003357"/>
    </source>
</evidence>
<evidence type="ECO:0000256" key="2">
    <source>
        <dbReference type="ARBA" id="ARBA00022448"/>
    </source>
</evidence>
<dbReference type="Gene3D" id="2.170.130.10">
    <property type="entry name" value="TonB-dependent receptor, plug domain"/>
    <property type="match status" value="1"/>
</dbReference>
<dbReference type="PANTHER" id="PTHR47234:SF2">
    <property type="entry name" value="TONB-DEPENDENT RECEPTOR"/>
    <property type="match status" value="1"/>
</dbReference>
<dbReference type="InterPro" id="IPR036942">
    <property type="entry name" value="Beta-barrel_TonB_sf"/>
</dbReference>
<keyword evidence="2 8" id="KW-0813">Transport</keyword>
<evidence type="ECO:0000313" key="13">
    <source>
        <dbReference type="EMBL" id="MBC2665425.1"/>
    </source>
</evidence>
<evidence type="ECO:0000313" key="14">
    <source>
        <dbReference type="Proteomes" id="UP000566813"/>
    </source>
</evidence>
<dbReference type="InterPro" id="IPR037066">
    <property type="entry name" value="Plug_dom_sf"/>
</dbReference>
<evidence type="ECO:0000256" key="10">
    <source>
        <dbReference type="SAM" id="SignalP"/>
    </source>
</evidence>
<dbReference type="RefSeq" id="WP_185663685.1">
    <property type="nucleotide sequence ID" value="NZ_JACLAW010000005.1"/>
</dbReference>
<keyword evidence="14" id="KW-1185">Reference proteome</keyword>
<feature type="signal peptide" evidence="10">
    <location>
        <begin position="1"/>
        <end position="28"/>
    </location>
</feature>
<comment type="subcellular location">
    <subcellularLocation>
        <location evidence="1 8">Cell outer membrane</location>
        <topology evidence="1 8">Multi-pass membrane protein</topology>
    </subcellularLocation>
</comment>
<gene>
    <name evidence="13" type="ORF">H7F51_07820</name>
</gene>
<evidence type="ECO:0000256" key="3">
    <source>
        <dbReference type="ARBA" id="ARBA00022452"/>
    </source>
</evidence>
<dbReference type="SUPFAM" id="SSF56935">
    <property type="entry name" value="Porins"/>
    <property type="match status" value="1"/>
</dbReference>
<comment type="caution">
    <text evidence="13">The sequence shown here is derived from an EMBL/GenBank/DDBJ whole genome shotgun (WGS) entry which is preliminary data.</text>
</comment>
<dbReference type="AlphaFoldDB" id="A0A7X1FR31"/>
<keyword evidence="6 8" id="KW-0472">Membrane</keyword>
<organism evidence="13 14">
    <name type="scientific">Novosphingobium flavum</name>
    <dbReference type="NCBI Taxonomy" id="1778672"/>
    <lineage>
        <taxon>Bacteria</taxon>
        <taxon>Pseudomonadati</taxon>
        <taxon>Pseudomonadota</taxon>
        <taxon>Alphaproteobacteria</taxon>
        <taxon>Sphingomonadales</taxon>
        <taxon>Sphingomonadaceae</taxon>
        <taxon>Novosphingobium</taxon>
    </lineage>
</organism>
<dbReference type="InterPro" id="IPR012910">
    <property type="entry name" value="Plug_dom"/>
</dbReference>
<evidence type="ECO:0000256" key="1">
    <source>
        <dbReference type="ARBA" id="ARBA00004571"/>
    </source>
</evidence>
<feature type="domain" description="TonB-dependent receptor plug" evidence="12">
    <location>
        <begin position="63"/>
        <end position="174"/>
    </location>
</feature>
<evidence type="ECO:0000256" key="6">
    <source>
        <dbReference type="ARBA" id="ARBA00023136"/>
    </source>
</evidence>
<name>A0A7X1FR31_9SPHN</name>
<dbReference type="Gene3D" id="2.40.170.20">
    <property type="entry name" value="TonB-dependent receptor, beta-barrel domain"/>
    <property type="match status" value="1"/>
</dbReference>
<feature type="domain" description="TonB-dependent receptor-like beta-barrel" evidence="11">
    <location>
        <begin position="395"/>
        <end position="863"/>
    </location>
</feature>
<accession>A0A7X1FR31</accession>
<comment type="similarity">
    <text evidence="8 9">Belongs to the TonB-dependent receptor family.</text>
</comment>
<dbReference type="GO" id="GO:0009279">
    <property type="term" value="C:cell outer membrane"/>
    <property type="evidence" value="ECO:0007669"/>
    <property type="project" value="UniProtKB-SubCell"/>
</dbReference>
<evidence type="ECO:0000259" key="12">
    <source>
        <dbReference type="Pfam" id="PF07715"/>
    </source>
</evidence>
<proteinExistence type="inferred from homology"/>
<dbReference type="InterPro" id="IPR000531">
    <property type="entry name" value="Beta-barrel_TonB"/>
</dbReference>
<keyword evidence="3 8" id="KW-1134">Transmembrane beta strand</keyword>